<feature type="compositionally biased region" description="Low complexity" evidence="1">
    <location>
        <begin position="60"/>
        <end position="76"/>
    </location>
</feature>
<organism evidence="2 3">
    <name type="scientific">Purpureocillium takamizusanense</name>
    <dbReference type="NCBI Taxonomy" id="2060973"/>
    <lineage>
        <taxon>Eukaryota</taxon>
        <taxon>Fungi</taxon>
        <taxon>Dikarya</taxon>
        <taxon>Ascomycota</taxon>
        <taxon>Pezizomycotina</taxon>
        <taxon>Sordariomycetes</taxon>
        <taxon>Hypocreomycetidae</taxon>
        <taxon>Hypocreales</taxon>
        <taxon>Ophiocordycipitaceae</taxon>
        <taxon>Purpureocillium</taxon>
    </lineage>
</organism>
<protein>
    <submittedName>
        <fullName evidence="2">Uncharacterized protein</fullName>
    </submittedName>
</protein>
<feature type="region of interest" description="Disordered" evidence="1">
    <location>
        <begin position="1"/>
        <end position="107"/>
    </location>
</feature>
<evidence type="ECO:0000313" key="3">
    <source>
        <dbReference type="Proteomes" id="UP000829364"/>
    </source>
</evidence>
<name>A0A9Q8QKB2_9HYPO</name>
<gene>
    <name evidence="2" type="ORF">JDV02_006856</name>
</gene>
<dbReference type="EMBL" id="CP086359">
    <property type="protein sequence ID" value="UNI20802.1"/>
    <property type="molecule type" value="Genomic_DNA"/>
</dbReference>
<dbReference type="AlphaFoldDB" id="A0A9Q8QKB2"/>
<dbReference type="Proteomes" id="UP000829364">
    <property type="component" value="Chromosome 6"/>
</dbReference>
<dbReference type="RefSeq" id="XP_047844283.1">
    <property type="nucleotide sequence ID" value="XM_047988290.1"/>
</dbReference>
<reference evidence="2" key="1">
    <citation type="submission" date="2021-11" db="EMBL/GenBank/DDBJ databases">
        <title>Purpureocillium_takamizusanense_genome.</title>
        <authorList>
            <person name="Nguyen N.-H."/>
        </authorList>
    </citation>
    <scope>NUCLEOTIDE SEQUENCE</scope>
    <source>
        <strain evidence="2">PT3</strain>
    </source>
</reference>
<proteinExistence type="predicted"/>
<feature type="compositionally biased region" description="Basic and acidic residues" evidence="1">
    <location>
        <begin position="27"/>
        <end position="57"/>
    </location>
</feature>
<sequence>MARQARAVQPTDTWQDTAVGENSGRWLRHEPQGDQGDRASRDQGMRPEVERVQRVDDAADAAWAHASASDQAGGSDDPPPRIIGPRGRRLHRNVAKVNSGPAPAKLA</sequence>
<evidence type="ECO:0000256" key="1">
    <source>
        <dbReference type="SAM" id="MobiDB-lite"/>
    </source>
</evidence>
<keyword evidence="3" id="KW-1185">Reference proteome</keyword>
<dbReference type="KEGG" id="ptkz:JDV02_006856"/>
<evidence type="ECO:0000313" key="2">
    <source>
        <dbReference type="EMBL" id="UNI20802.1"/>
    </source>
</evidence>
<dbReference type="GeneID" id="72068805"/>
<accession>A0A9Q8QKB2</accession>